<dbReference type="Gene3D" id="3.90.79.10">
    <property type="entry name" value="Nucleoside Triphosphate Pyrophosphohydrolase"/>
    <property type="match status" value="1"/>
</dbReference>
<dbReference type="GO" id="GO:0016787">
    <property type="term" value="F:hydrolase activity"/>
    <property type="evidence" value="ECO:0007669"/>
    <property type="project" value="UniProtKB-KW"/>
</dbReference>
<dbReference type="PROSITE" id="PS51462">
    <property type="entry name" value="NUDIX"/>
    <property type="match status" value="1"/>
</dbReference>
<proteinExistence type="predicted"/>
<evidence type="ECO:0000313" key="4">
    <source>
        <dbReference type="EMBL" id="SKA22294.1"/>
    </source>
</evidence>
<evidence type="ECO:0000259" key="3">
    <source>
        <dbReference type="PROSITE" id="PS51462"/>
    </source>
</evidence>
<evidence type="ECO:0000256" key="2">
    <source>
        <dbReference type="ARBA" id="ARBA00022801"/>
    </source>
</evidence>
<protein>
    <submittedName>
        <fullName evidence="4">ADP-ribose pyrophosphatase</fullName>
    </submittedName>
</protein>
<dbReference type="PROSITE" id="PS00893">
    <property type="entry name" value="NUDIX_BOX"/>
    <property type="match status" value="1"/>
</dbReference>
<dbReference type="InterPro" id="IPR015797">
    <property type="entry name" value="NUDIX_hydrolase-like_dom_sf"/>
</dbReference>
<dbReference type="EMBL" id="FUXM01000041">
    <property type="protein sequence ID" value="SKA22294.1"/>
    <property type="molecule type" value="Genomic_DNA"/>
</dbReference>
<dbReference type="InterPro" id="IPR020084">
    <property type="entry name" value="NUDIX_hydrolase_CS"/>
</dbReference>
<dbReference type="Proteomes" id="UP000189933">
    <property type="component" value="Unassembled WGS sequence"/>
</dbReference>
<dbReference type="SUPFAM" id="SSF55811">
    <property type="entry name" value="Nudix"/>
    <property type="match status" value="1"/>
</dbReference>
<dbReference type="CDD" id="cd03424">
    <property type="entry name" value="NUDIX_ADPRase_Nudt5_UGPPase_Nudt14"/>
    <property type="match status" value="1"/>
</dbReference>
<dbReference type="RefSeq" id="WP_159071878.1">
    <property type="nucleotide sequence ID" value="NZ_FUXM01000041.1"/>
</dbReference>
<dbReference type="GO" id="GO:0019693">
    <property type="term" value="P:ribose phosphate metabolic process"/>
    <property type="evidence" value="ECO:0007669"/>
    <property type="project" value="TreeGrafter"/>
</dbReference>
<evidence type="ECO:0000313" key="5">
    <source>
        <dbReference type="Proteomes" id="UP000189933"/>
    </source>
</evidence>
<dbReference type="OrthoDB" id="9806150at2"/>
<dbReference type="GO" id="GO:0006753">
    <property type="term" value="P:nucleoside phosphate metabolic process"/>
    <property type="evidence" value="ECO:0007669"/>
    <property type="project" value="TreeGrafter"/>
</dbReference>
<feature type="domain" description="Nudix hydrolase" evidence="3">
    <location>
        <begin position="21"/>
        <end position="151"/>
    </location>
</feature>
<organism evidence="4 5">
    <name type="scientific">Carboxydocella sporoproducens DSM 16521</name>
    <dbReference type="NCBI Taxonomy" id="1121270"/>
    <lineage>
        <taxon>Bacteria</taxon>
        <taxon>Bacillati</taxon>
        <taxon>Bacillota</taxon>
        <taxon>Clostridia</taxon>
        <taxon>Eubacteriales</taxon>
        <taxon>Clostridiales Family XVI. Incertae Sedis</taxon>
        <taxon>Carboxydocella</taxon>
    </lineage>
</organism>
<keyword evidence="5" id="KW-1185">Reference proteome</keyword>
<keyword evidence="2" id="KW-0378">Hydrolase</keyword>
<dbReference type="PANTHER" id="PTHR11839:SF18">
    <property type="entry name" value="NUDIX HYDROLASE DOMAIN-CONTAINING PROTEIN"/>
    <property type="match status" value="1"/>
</dbReference>
<dbReference type="Pfam" id="PF00293">
    <property type="entry name" value="NUDIX"/>
    <property type="match status" value="1"/>
</dbReference>
<gene>
    <name evidence="4" type="ORF">SAMN02745885_02394</name>
</gene>
<reference evidence="5" key="1">
    <citation type="submission" date="2017-02" db="EMBL/GenBank/DDBJ databases">
        <authorList>
            <person name="Varghese N."/>
            <person name="Submissions S."/>
        </authorList>
    </citation>
    <scope>NUCLEOTIDE SEQUENCE [LARGE SCALE GENOMIC DNA]</scope>
    <source>
        <strain evidence="5">DSM 16521</strain>
    </source>
</reference>
<evidence type="ECO:0000256" key="1">
    <source>
        <dbReference type="ARBA" id="ARBA00001946"/>
    </source>
</evidence>
<sequence length="157" mass="17867">MAKEIWSREEVVRGKKIIFSWLHSKDAVVILAKRADNKIAFVQQRRPAIDKILLELPAGGIEKGEDPLLAAQRELKEETGWTGSDWMLLTSYFPSPGITDEKMYVFSCKLKDQADQELDEGEEIDVLYFTPEEALNMIKRKEIIDGKTIIALLLSSL</sequence>
<name>A0A1T4S221_9FIRM</name>
<dbReference type="AlphaFoldDB" id="A0A1T4S221"/>
<accession>A0A1T4S221</accession>
<dbReference type="PANTHER" id="PTHR11839">
    <property type="entry name" value="UDP/ADP-SUGAR PYROPHOSPHATASE"/>
    <property type="match status" value="1"/>
</dbReference>
<dbReference type="InterPro" id="IPR000086">
    <property type="entry name" value="NUDIX_hydrolase_dom"/>
</dbReference>
<comment type="cofactor">
    <cofactor evidence="1">
        <name>Mg(2+)</name>
        <dbReference type="ChEBI" id="CHEBI:18420"/>
    </cofactor>
</comment>